<reference evidence="3 4" key="1">
    <citation type="submission" date="2016-10" db="EMBL/GenBank/DDBJ databases">
        <authorList>
            <person name="de Groot N.N."/>
        </authorList>
    </citation>
    <scope>NUCLEOTIDE SEQUENCE [LARGE SCALE GENOMIC DNA]</scope>
    <source>
        <strain evidence="3 4">CGMCC 1.10434</strain>
    </source>
</reference>
<accession>A0A1H8H6U0</accession>
<evidence type="ECO:0000259" key="2">
    <source>
        <dbReference type="PROSITE" id="PS50937"/>
    </source>
</evidence>
<feature type="domain" description="HTH merR-type" evidence="2">
    <location>
        <begin position="4"/>
        <end position="73"/>
    </location>
</feature>
<dbReference type="InterPro" id="IPR000551">
    <property type="entry name" value="MerR-type_HTH_dom"/>
</dbReference>
<dbReference type="Pfam" id="PF13411">
    <property type="entry name" value="MerR_1"/>
    <property type="match status" value="1"/>
</dbReference>
<evidence type="ECO:0000256" key="1">
    <source>
        <dbReference type="ARBA" id="ARBA00023125"/>
    </source>
</evidence>
<dbReference type="STRING" id="872970.SAMN04488134_101270"/>
<sequence length="238" mass="27927">MNKLLKIGELAKMSGLTIRTLHYYDEVGLLKPTQMTTSGHRQYNMECVTTLYRIAAMKDLGFNLDEIKNLMMTENIDISELIEIQLLKVQAEIAKSQQLYGKLLKLKQRLKLTEKFSINEFKALVPFINYSADKYFTREQFDKLRGNIGGDSPKLEKVLANWLFFITKLNYCYNNKLPNTDSIALECIDYWRNIENEIIGQDENLKESILLFHNDIDNFHLRYGLTDELYKYLNELIK</sequence>
<dbReference type="Gene3D" id="1.10.1660.10">
    <property type="match status" value="1"/>
</dbReference>
<dbReference type="SUPFAM" id="SSF46955">
    <property type="entry name" value="Putative DNA-binding domain"/>
    <property type="match status" value="1"/>
</dbReference>
<dbReference type="RefSeq" id="WP_091493901.1">
    <property type="nucleotide sequence ID" value="NZ_FODJ01000001.1"/>
</dbReference>
<dbReference type="SMART" id="SM00422">
    <property type="entry name" value="HTH_MERR"/>
    <property type="match status" value="1"/>
</dbReference>
<dbReference type="Proteomes" id="UP000199300">
    <property type="component" value="Unassembled WGS sequence"/>
</dbReference>
<dbReference type="OrthoDB" id="1894615at2"/>
<gene>
    <name evidence="3" type="ORF">SAMN04488134_101270</name>
</gene>
<dbReference type="GO" id="GO:0003677">
    <property type="term" value="F:DNA binding"/>
    <property type="evidence" value="ECO:0007669"/>
    <property type="project" value="UniProtKB-KW"/>
</dbReference>
<evidence type="ECO:0000313" key="4">
    <source>
        <dbReference type="Proteomes" id="UP000199300"/>
    </source>
</evidence>
<evidence type="ECO:0000313" key="3">
    <source>
        <dbReference type="EMBL" id="SEN51956.1"/>
    </source>
</evidence>
<dbReference type="InterPro" id="IPR009061">
    <property type="entry name" value="DNA-bd_dom_put_sf"/>
</dbReference>
<dbReference type="EMBL" id="FODJ01000001">
    <property type="protein sequence ID" value="SEN51956.1"/>
    <property type="molecule type" value="Genomic_DNA"/>
</dbReference>
<proteinExistence type="predicted"/>
<name>A0A1H8H6U0_9BACI</name>
<organism evidence="3 4">
    <name type="scientific">Amphibacillus marinus</name>
    <dbReference type="NCBI Taxonomy" id="872970"/>
    <lineage>
        <taxon>Bacteria</taxon>
        <taxon>Bacillati</taxon>
        <taxon>Bacillota</taxon>
        <taxon>Bacilli</taxon>
        <taxon>Bacillales</taxon>
        <taxon>Bacillaceae</taxon>
        <taxon>Amphibacillus</taxon>
    </lineage>
</organism>
<dbReference type="PRINTS" id="PR00040">
    <property type="entry name" value="HTHMERR"/>
</dbReference>
<protein>
    <submittedName>
        <fullName evidence="3">DNA-binding transcriptional regulator, MerR family</fullName>
    </submittedName>
</protein>
<dbReference type="InterPro" id="IPR047057">
    <property type="entry name" value="MerR_fam"/>
</dbReference>
<dbReference type="PROSITE" id="PS50937">
    <property type="entry name" value="HTH_MERR_2"/>
    <property type="match status" value="1"/>
</dbReference>
<keyword evidence="4" id="KW-1185">Reference proteome</keyword>
<dbReference type="PROSITE" id="PS00552">
    <property type="entry name" value="HTH_MERR_1"/>
    <property type="match status" value="1"/>
</dbReference>
<dbReference type="AlphaFoldDB" id="A0A1H8H6U0"/>
<dbReference type="PANTHER" id="PTHR30204">
    <property type="entry name" value="REDOX-CYCLING DRUG-SENSING TRANSCRIPTIONAL ACTIVATOR SOXR"/>
    <property type="match status" value="1"/>
</dbReference>
<dbReference type="GO" id="GO:0003700">
    <property type="term" value="F:DNA-binding transcription factor activity"/>
    <property type="evidence" value="ECO:0007669"/>
    <property type="project" value="InterPro"/>
</dbReference>
<dbReference type="PANTHER" id="PTHR30204:SF90">
    <property type="entry name" value="HTH-TYPE TRANSCRIPTIONAL ACTIVATOR MTA"/>
    <property type="match status" value="1"/>
</dbReference>
<keyword evidence="1 3" id="KW-0238">DNA-binding</keyword>